<dbReference type="AlphaFoldDB" id="A0A9W6HMU3"/>
<accession>A0A9W6HMU3</accession>
<feature type="transmembrane region" description="Helical" evidence="1">
    <location>
        <begin position="6"/>
        <end position="22"/>
    </location>
</feature>
<dbReference type="RefSeq" id="WP_204963898.1">
    <property type="nucleotide sequence ID" value="NZ_BAAAUR010000001.1"/>
</dbReference>
<name>A0A9W6HMU3_9MICO</name>
<reference evidence="2" key="1">
    <citation type="journal article" date="2014" name="Int. J. Syst. Evol. Microbiol.">
        <title>Complete genome sequence of Corynebacterium casei LMG S-19264T (=DSM 44701T), isolated from a smear-ripened cheese.</title>
        <authorList>
            <consortium name="US DOE Joint Genome Institute (JGI-PGF)"/>
            <person name="Walter F."/>
            <person name="Albersmeier A."/>
            <person name="Kalinowski J."/>
            <person name="Ruckert C."/>
        </authorList>
    </citation>
    <scope>NUCLEOTIDE SEQUENCE</scope>
    <source>
        <strain evidence="2">VKM Ac-1940</strain>
    </source>
</reference>
<gene>
    <name evidence="2" type="ORF">GCM10017591_16840</name>
</gene>
<proteinExistence type="predicted"/>
<evidence type="ECO:0000313" key="2">
    <source>
        <dbReference type="EMBL" id="GLJ95621.1"/>
    </source>
</evidence>
<keyword evidence="3" id="KW-1185">Reference proteome</keyword>
<sequence>MDILLALIFGAVAGGTLHYLMPGRVSRGAALAPLVGALVGGASWSAFTWAGVTTTSPWIWIVSIVLPLVVVPILLTVLTRTRASHDARERVRLKIS</sequence>
<feature type="transmembrane region" description="Helical" evidence="1">
    <location>
        <begin position="58"/>
        <end position="78"/>
    </location>
</feature>
<keyword evidence="1" id="KW-0472">Membrane</keyword>
<feature type="transmembrane region" description="Helical" evidence="1">
    <location>
        <begin position="29"/>
        <end position="52"/>
    </location>
</feature>
<dbReference type="Proteomes" id="UP001142291">
    <property type="component" value="Unassembled WGS sequence"/>
</dbReference>
<comment type="caution">
    <text evidence="2">The sequence shown here is derived from an EMBL/GenBank/DDBJ whole genome shotgun (WGS) entry which is preliminary data.</text>
</comment>
<keyword evidence="1" id="KW-1133">Transmembrane helix</keyword>
<reference evidence="2" key="2">
    <citation type="submission" date="2023-01" db="EMBL/GenBank/DDBJ databases">
        <authorList>
            <person name="Sun Q."/>
            <person name="Evtushenko L."/>
        </authorList>
    </citation>
    <scope>NUCLEOTIDE SEQUENCE</scope>
    <source>
        <strain evidence="2">VKM Ac-1940</strain>
    </source>
</reference>
<protein>
    <recommendedName>
        <fullName evidence="4">GlsB/YeaQ/YmgE family stress response membrane protein</fullName>
    </recommendedName>
</protein>
<organism evidence="2 3">
    <name type="scientific">Microbacterium dextranolyticum</name>
    <dbReference type="NCBI Taxonomy" id="36806"/>
    <lineage>
        <taxon>Bacteria</taxon>
        <taxon>Bacillati</taxon>
        <taxon>Actinomycetota</taxon>
        <taxon>Actinomycetes</taxon>
        <taxon>Micrococcales</taxon>
        <taxon>Microbacteriaceae</taxon>
        <taxon>Microbacterium</taxon>
    </lineage>
</organism>
<keyword evidence="1" id="KW-0812">Transmembrane</keyword>
<evidence type="ECO:0008006" key="4">
    <source>
        <dbReference type="Google" id="ProtNLM"/>
    </source>
</evidence>
<evidence type="ECO:0000313" key="3">
    <source>
        <dbReference type="Proteomes" id="UP001142291"/>
    </source>
</evidence>
<evidence type="ECO:0000256" key="1">
    <source>
        <dbReference type="SAM" id="Phobius"/>
    </source>
</evidence>
<dbReference type="EMBL" id="BSER01000009">
    <property type="protein sequence ID" value="GLJ95621.1"/>
    <property type="molecule type" value="Genomic_DNA"/>
</dbReference>